<comment type="caution">
    <text evidence="1">The sequence shown here is derived from an EMBL/GenBank/DDBJ whole genome shotgun (WGS) entry which is preliminary data.</text>
</comment>
<dbReference type="SUPFAM" id="SSF52467">
    <property type="entry name" value="DHS-like NAD/FAD-binding domain"/>
    <property type="match status" value="1"/>
</dbReference>
<reference evidence="1 2" key="1">
    <citation type="journal article" date="2024" name="Science">
        <title>Giant polyketide synthase enzymes in the biosynthesis of giant marine polyether toxins.</title>
        <authorList>
            <person name="Fallon T.R."/>
            <person name="Shende V.V."/>
            <person name="Wierzbicki I.H."/>
            <person name="Pendleton A.L."/>
            <person name="Watervoot N.F."/>
            <person name="Auber R.P."/>
            <person name="Gonzalez D.J."/>
            <person name="Wisecaver J.H."/>
            <person name="Moore B.S."/>
        </authorList>
    </citation>
    <scope>NUCLEOTIDE SEQUENCE [LARGE SCALE GENOMIC DNA]</scope>
    <source>
        <strain evidence="1 2">12B1</strain>
    </source>
</reference>
<keyword evidence="2" id="KW-1185">Reference proteome</keyword>
<evidence type="ECO:0000313" key="2">
    <source>
        <dbReference type="Proteomes" id="UP001515480"/>
    </source>
</evidence>
<dbReference type="InterPro" id="IPR029035">
    <property type="entry name" value="DHS-like_NAD/FAD-binding_dom"/>
</dbReference>
<protein>
    <recommendedName>
        <fullName evidence="3">SIR2-like domain-containing protein</fullName>
    </recommendedName>
</protein>
<dbReference type="AlphaFoldDB" id="A0AB34IZF0"/>
<evidence type="ECO:0000313" key="1">
    <source>
        <dbReference type="EMBL" id="KAL1510512.1"/>
    </source>
</evidence>
<proteinExistence type="predicted"/>
<dbReference type="Gene3D" id="3.40.50.1220">
    <property type="entry name" value="TPP-binding domain"/>
    <property type="match status" value="1"/>
</dbReference>
<dbReference type="Proteomes" id="UP001515480">
    <property type="component" value="Unassembled WGS sequence"/>
</dbReference>
<dbReference type="EMBL" id="JBGBPQ010000015">
    <property type="protein sequence ID" value="KAL1510512.1"/>
    <property type="molecule type" value="Genomic_DNA"/>
</dbReference>
<organism evidence="1 2">
    <name type="scientific">Prymnesium parvum</name>
    <name type="common">Toxic golden alga</name>
    <dbReference type="NCBI Taxonomy" id="97485"/>
    <lineage>
        <taxon>Eukaryota</taxon>
        <taxon>Haptista</taxon>
        <taxon>Haptophyta</taxon>
        <taxon>Prymnesiophyceae</taxon>
        <taxon>Prymnesiales</taxon>
        <taxon>Prymnesiaceae</taxon>
        <taxon>Prymnesium</taxon>
    </lineage>
</organism>
<accession>A0AB34IZF0</accession>
<dbReference type="Pfam" id="PF13289">
    <property type="entry name" value="SIR2_2"/>
    <property type="match status" value="1"/>
</dbReference>
<evidence type="ECO:0008006" key="3">
    <source>
        <dbReference type="Google" id="ProtNLM"/>
    </source>
</evidence>
<name>A0AB34IZF0_PRYPA</name>
<gene>
    <name evidence="1" type="ORF">AB1Y20_006816</name>
</gene>
<sequence length="595" mass="65142">MVVAALLSCRFTSRAHVTMCLPDSRPGLAAQAAHSSLSLDSTRGHVFVVHGDVRKFAADAVLMPTRSLNNPKWFPDGPPPGASGPTRSYFASSRRVVKVSRSLPFQGPDIWLGHLDGRDAPSDACDFSGRPRLQWFMEAARQFVYSALADLRSRPQPPRYGRAKHLIAMPVVGTGTGGARDRSGDVIARLLLLLQEFVLEADIDVALVVKGETMFSAAQALRREVDGAGPRWGELLSKRLCAHAETLAERAANEQLCLFLGAGVSIGAGLPRWQELLTSIAAREELGMSAEEVEQLSTLKLFDQAAVLASRLGGSESRLQELVADECSADLYSLTHGLLAGLPVNAVVTTNYDSLFEKAWDGAAAKYTVLPYETQPSERFILKLHGDVRRPEDIVITRTQMRDSREQRPALSGIVETILLTKHMLFIGFSLQDPNFSELAGAVRRAQGRGKVVVKEDERTVPDAFGTLLMLQDRPLLQELWPDLRFVPMETISAPISSSAQLNAVRARRMELLLDKISLDASTCTSHLLDEDFSGAFSANEAALKKHLSNFQLRLQKNSLARKSRGYAVVAETLRSLGSHNVLPPDRDVDETCES</sequence>